<dbReference type="InterPro" id="IPR051614">
    <property type="entry name" value="UPF0045_domain"/>
</dbReference>
<dbReference type="SUPFAM" id="SSF89957">
    <property type="entry name" value="MTH1187/YkoF-like"/>
    <property type="match status" value="1"/>
</dbReference>
<organism evidence="3 4">
    <name type="scientific">Paenibacillus ginsengarvi</name>
    <dbReference type="NCBI Taxonomy" id="400777"/>
    <lineage>
        <taxon>Bacteria</taxon>
        <taxon>Bacillati</taxon>
        <taxon>Bacillota</taxon>
        <taxon>Bacilli</taxon>
        <taxon>Bacillales</taxon>
        <taxon>Paenibacillaceae</taxon>
        <taxon>Paenibacillus</taxon>
    </lineage>
</organism>
<dbReference type="PANTHER" id="PTHR33777">
    <property type="entry name" value="UPF0045 PROTEIN ECM15"/>
    <property type="match status" value="1"/>
</dbReference>
<dbReference type="Proteomes" id="UP000282311">
    <property type="component" value="Unassembled WGS sequence"/>
</dbReference>
<evidence type="ECO:0000259" key="2">
    <source>
        <dbReference type="Pfam" id="PF01910"/>
    </source>
</evidence>
<keyword evidence="4" id="KW-1185">Reference proteome</keyword>
<dbReference type="GO" id="GO:0005829">
    <property type="term" value="C:cytosol"/>
    <property type="evidence" value="ECO:0007669"/>
    <property type="project" value="TreeGrafter"/>
</dbReference>
<dbReference type="Pfam" id="PF01910">
    <property type="entry name" value="Thiamine_BP"/>
    <property type="match status" value="1"/>
</dbReference>
<evidence type="ECO:0000256" key="1">
    <source>
        <dbReference type="ARBA" id="ARBA00010272"/>
    </source>
</evidence>
<evidence type="ECO:0000313" key="4">
    <source>
        <dbReference type="Proteomes" id="UP000282311"/>
    </source>
</evidence>
<dbReference type="Gene3D" id="3.30.70.930">
    <property type="match status" value="1"/>
</dbReference>
<feature type="domain" description="Thiamine-binding protein" evidence="2">
    <location>
        <begin position="4"/>
        <end position="96"/>
    </location>
</feature>
<dbReference type="OrthoDB" id="2147383at2"/>
<dbReference type="PANTHER" id="PTHR33777:SF1">
    <property type="entry name" value="UPF0045 PROTEIN ECM15"/>
    <property type="match status" value="1"/>
</dbReference>
<dbReference type="EMBL" id="RBAH01000023">
    <property type="protein sequence ID" value="RKN75082.1"/>
    <property type="molecule type" value="Genomic_DNA"/>
</dbReference>
<accession>A0A3B0BQE4</accession>
<dbReference type="InterPro" id="IPR029756">
    <property type="entry name" value="MTH1187/YkoF-like"/>
</dbReference>
<dbReference type="NCBIfam" id="TIGR00106">
    <property type="entry name" value="MTH1187 family thiamine-binding protein"/>
    <property type="match status" value="1"/>
</dbReference>
<proteinExistence type="inferred from homology"/>
<evidence type="ECO:0000313" key="3">
    <source>
        <dbReference type="EMBL" id="RKN75082.1"/>
    </source>
</evidence>
<dbReference type="AlphaFoldDB" id="A0A3B0BQE4"/>
<dbReference type="InterPro" id="IPR002767">
    <property type="entry name" value="Thiamine_BP"/>
</dbReference>
<sequence>MAIVEVTVIPIGTETTSLSRYVAEMQVILEEAGESIHFQLTPMSTVIEGELAVLLDIVRRLHESPFAQGASRVCTNLKIDDRRDRPASMEQKMNAVAERLRELRG</sequence>
<name>A0A3B0BQE4_9BACL</name>
<protein>
    <submittedName>
        <fullName evidence="3">Thiamine-binding protein</fullName>
    </submittedName>
</protein>
<comment type="similarity">
    <text evidence="1">Belongs to the UPF0045 family.</text>
</comment>
<dbReference type="RefSeq" id="WP_120750277.1">
    <property type="nucleotide sequence ID" value="NZ_RBAH01000023.1"/>
</dbReference>
<comment type="caution">
    <text evidence="3">The sequence shown here is derived from an EMBL/GenBank/DDBJ whole genome shotgun (WGS) entry which is preliminary data.</text>
</comment>
<reference evidence="3 4" key="1">
    <citation type="journal article" date="2007" name="Int. J. Syst. Evol. Microbiol.">
        <title>Paenibacillus ginsengarvi sp. nov., isolated from soil from ginseng cultivation.</title>
        <authorList>
            <person name="Yoon M.H."/>
            <person name="Ten L.N."/>
            <person name="Im W.T."/>
        </authorList>
    </citation>
    <scope>NUCLEOTIDE SEQUENCE [LARGE SCALE GENOMIC DNA]</scope>
    <source>
        <strain evidence="3 4">KCTC 13059</strain>
    </source>
</reference>
<gene>
    <name evidence="3" type="ORF">D7M11_26515</name>
</gene>